<dbReference type="AlphaFoldDB" id="A0AA88KFM8"/>
<dbReference type="InterPro" id="IPR051681">
    <property type="entry name" value="Ser/Thr_Kinases-Pseudokinases"/>
</dbReference>
<dbReference type="Pfam" id="PF00069">
    <property type="entry name" value="Pkinase"/>
    <property type="match status" value="1"/>
</dbReference>
<dbReference type="GO" id="GO:0004674">
    <property type="term" value="F:protein serine/threonine kinase activity"/>
    <property type="evidence" value="ECO:0007669"/>
    <property type="project" value="UniProtKB-KW"/>
</dbReference>
<dbReference type="EMBL" id="PYSW02000032">
    <property type="protein sequence ID" value="KAG2378462.1"/>
    <property type="molecule type" value="Genomic_DNA"/>
</dbReference>
<evidence type="ECO:0000313" key="11">
    <source>
        <dbReference type="Proteomes" id="UP000816034"/>
    </source>
</evidence>
<feature type="domain" description="Protein kinase" evidence="9">
    <location>
        <begin position="60"/>
        <end position="425"/>
    </location>
</feature>
<dbReference type="PANTHER" id="PTHR44329:SF289">
    <property type="entry name" value="SERINE_THREONINE-PROTEIN KINASE VIK"/>
    <property type="match status" value="1"/>
</dbReference>
<dbReference type="PANTHER" id="PTHR44329">
    <property type="entry name" value="SERINE/THREONINE-PROTEIN KINASE TNNI3K-RELATED"/>
    <property type="match status" value="1"/>
</dbReference>
<keyword evidence="2" id="KW-0723">Serine/threonine-protein kinase</keyword>
<keyword evidence="3" id="KW-0808">Transferase</keyword>
<organism evidence="10 11">
    <name type="scientific">Naegleria lovaniensis</name>
    <name type="common">Amoeba</name>
    <dbReference type="NCBI Taxonomy" id="51637"/>
    <lineage>
        <taxon>Eukaryota</taxon>
        <taxon>Discoba</taxon>
        <taxon>Heterolobosea</taxon>
        <taxon>Tetramitia</taxon>
        <taxon>Eutetramitia</taxon>
        <taxon>Vahlkampfiidae</taxon>
        <taxon>Naegleria</taxon>
    </lineage>
</organism>
<dbReference type="InterPro" id="IPR011009">
    <property type="entry name" value="Kinase-like_dom_sf"/>
</dbReference>
<dbReference type="GeneID" id="68100555"/>
<comment type="catalytic activity">
    <reaction evidence="8">
        <text>L-seryl-[protein] + ATP = O-phospho-L-seryl-[protein] + ADP + H(+)</text>
        <dbReference type="Rhea" id="RHEA:17989"/>
        <dbReference type="Rhea" id="RHEA-COMP:9863"/>
        <dbReference type="Rhea" id="RHEA-COMP:11604"/>
        <dbReference type="ChEBI" id="CHEBI:15378"/>
        <dbReference type="ChEBI" id="CHEBI:29999"/>
        <dbReference type="ChEBI" id="CHEBI:30616"/>
        <dbReference type="ChEBI" id="CHEBI:83421"/>
        <dbReference type="ChEBI" id="CHEBI:456216"/>
        <dbReference type="EC" id="2.7.11.1"/>
    </reaction>
</comment>
<comment type="catalytic activity">
    <reaction evidence="7">
        <text>L-threonyl-[protein] + ATP = O-phospho-L-threonyl-[protein] + ADP + H(+)</text>
        <dbReference type="Rhea" id="RHEA:46608"/>
        <dbReference type="Rhea" id="RHEA-COMP:11060"/>
        <dbReference type="Rhea" id="RHEA-COMP:11605"/>
        <dbReference type="ChEBI" id="CHEBI:15378"/>
        <dbReference type="ChEBI" id="CHEBI:30013"/>
        <dbReference type="ChEBI" id="CHEBI:30616"/>
        <dbReference type="ChEBI" id="CHEBI:61977"/>
        <dbReference type="ChEBI" id="CHEBI:456216"/>
        <dbReference type="EC" id="2.7.11.1"/>
    </reaction>
</comment>
<dbReference type="PROSITE" id="PS00108">
    <property type="entry name" value="PROTEIN_KINASE_ST"/>
    <property type="match status" value="1"/>
</dbReference>
<protein>
    <recommendedName>
        <fullName evidence="1">non-specific serine/threonine protein kinase</fullName>
        <ecNumber evidence="1">2.7.11.1</ecNumber>
    </recommendedName>
</protein>
<accession>A0AA88KFM8</accession>
<evidence type="ECO:0000313" key="10">
    <source>
        <dbReference type="EMBL" id="KAG2378462.1"/>
    </source>
</evidence>
<keyword evidence="5" id="KW-0418">Kinase</keyword>
<proteinExistence type="predicted"/>
<dbReference type="InterPro" id="IPR008271">
    <property type="entry name" value="Ser/Thr_kinase_AS"/>
</dbReference>
<keyword evidence="6" id="KW-0067">ATP-binding</keyword>
<dbReference type="PIRSF" id="PIRSF000654">
    <property type="entry name" value="Integrin-linked_kinase"/>
    <property type="match status" value="1"/>
</dbReference>
<sequence length="429" mass="48732">MEIDNLAMSNCKIDHTYSFNLTITNSVLFSTMIRLSNDKQNKFIPATMQYYLNIEGTNFEQVSLYYGNCVLGTVSRSRFVGDYSNLFIIQIKVDDEEEDSESGEFEREATLLSSLRHPNILTFYGICAPNPNQKFMVVEYMKGGSLEKLISNCRNGKDSLDFQSKINILLGVARGMVYLHSLKPRMIVHRDLKPGNILLDENGAVRVCDFGLSRVVGTNTVQQRTMTTNIGTLLYCAPENFSSDSSSYETMSNYSQSTGSLLSSFNQRTSCSISNNDFFGSSSPSSYLSKEDRFKNASKIDVYSFAVIMYSLFFEESPFSNAKKLQHFSENANTEEANTHTLNILSFVLRGSRPKIPFDSPEQMKEWVSEYVCNKEKSADVMSDSLMNAISKYMDLMKQCWHQLPRERPSFDTIVVELYEIQSMLSVKQ</sequence>
<keyword evidence="4" id="KW-0547">Nucleotide-binding</keyword>
<gene>
    <name evidence="10" type="ORF">C9374_008101</name>
</gene>
<comment type="caution">
    <text evidence="10">The sequence shown here is derived from an EMBL/GenBank/DDBJ whole genome shotgun (WGS) entry which is preliminary data.</text>
</comment>
<dbReference type="SUPFAM" id="SSF56112">
    <property type="entry name" value="Protein kinase-like (PK-like)"/>
    <property type="match status" value="1"/>
</dbReference>
<dbReference type="EC" id="2.7.11.1" evidence="1"/>
<dbReference type="FunFam" id="1.10.510.10:FF:001023">
    <property type="entry name" value="Os07g0541700 protein"/>
    <property type="match status" value="1"/>
</dbReference>
<dbReference type="PROSITE" id="PS50011">
    <property type="entry name" value="PROTEIN_KINASE_DOM"/>
    <property type="match status" value="1"/>
</dbReference>
<evidence type="ECO:0000256" key="4">
    <source>
        <dbReference type="ARBA" id="ARBA00022741"/>
    </source>
</evidence>
<evidence type="ECO:0000259" key="9">
    <source>
        <dbReference type="PROSITE" id="PS50011"/>
    </source>
</evidence>
<evidence type="ECO:0000256" key="6">
    <source>
        <dbReference type="ARBA" id="ARBA00022840"/>
    </source>
</evidence>
<evidence type="ECO:0000256" key="7">
    <source>
        <dbReference type="ARBA" id="ARBA00047899"/>
    </source>
</evidence>
<dbReference type="SMART" id="SM00220">
    <property type="entry name" value="S_TKc"/>
    <property type="match status" value="1"/>
</dbReference>
<evidence type="ECO:0000256" key="5">
    <source>
        <dbReference type="ARBA" id="ARBA00022777"/>
    </source>
</evidence>
<dbReference type="RefSeq" id="XP_044545724.1">
    <property type="nucleotide sequence ID" value="XM_044698141.1"/>
</dbReference>
<dbReference type="Proteomes" id="UP000816034">
    <property type="component" value="Unassembled WGS sequence"/>
</dbReference>
<evidence type="ECO:0000256" key="2">
    <source>
        <dbReference type="ARBA" id="ARBA00022527"/>
    </source>
</evidence>
<dbReference type="Gene3D" id="1.10.510.10">
    <property type="entry name" value="Transferase(Phosphotransferase) domain 1"/>
    <property type="match status" value="2"/>
</dbReference>
<dbReference type="GO" id="GO:0005524">
    <property type="term" value="F:ATP binding"/>
    <property type="evidence" value="ECO:0007669"/>
    <property type="project" value="UniProtKB-KW"/>
</dbReference>
<evidence type="ECO:0000256" key="8">
    <source>
        <dbReference type="ARBA" id="ARBA00048679"/>
    </source>
</evidence>
<dbReference type="InterPro" id="IPR000719">
    <property type="entry name" value="Prot_kinase_dom"/>
</dbReference>
<evidence type="ECO:0000256" key="1">
    <source>
        <dbReference type="ARBA" id="ARBA00012513"/>
    </source>
</evidence>
<keyword evidence="11" id="KW-1185">Reference proteome</keyword>
<name>A0AA88KFM8_NAELO</name>
<reference evidence="10 11" key="1">
    <citation type="journal article" date="2018" name="BMC Genomics">
        <title>The genome of Naegleria lovaniensis, the basis for a comparative approach to unravel pathogenicity factors of the human pathogenic amoeba N. fowleri.</title>
        <authorList>
            <person name="Liechti N."/>
            <person name="Schurch N."/>
            <person name="Bruggmann R."/>
            <person name="Wittwer M."/>
        </authorList>
    </citation>
    <scope>NUCLEOTIDE SEQUENCE [LARGE SCALE GENOMIC DNA]</scope>
    <source>
        <strain evidence="10 11">ATCC 30569</strain>
    </source>
</reference>
<evidence type="ECO:0000256" key="3">
    <source>
        <dbReference type="ARBA" id="ARBA00022679"/>
    </source>
</evidence>